<name>A0ABV0A254_9HYPH</name>
<dbReference type="RefSeq" id="WP_346013426.1">
    <property type="nucleotide sequence ID" value="NZ_JAQYXP010000004.1"/>
</dbReference>
<keyword evidence="1" id="KW-0732">Signal</keyword>
<evidence type="ECO:0000313" key="2">
    <source>
        <dbReference type="EMBL" id="MEN3237883.1"/>
    </source>
</evidence>
<keyword evidence="3" id="KW-1185">Reference proteome</keyword>
<protein>
    <submittedName>
        <fullName evidence="2">Uncharacterized protein</fullName>
    </submittedName>
</protein>
<reference evidence="2 3" key="1">
    <citation type="journal article" date="2023" name="PLoS ONE">
        <title>Complete genome assembly of Hawai'i environmental nontuberculous mycobacteria reveals unexpected co-isolation with methylobacteria.</title>
        <authorList>
            <person name="Hendrix J."/>
            <person name="Epperson L.E."/>
            <person name="Tong E.I."/>
            <person name="Chan Y.L."/>
            <person name="Hasan N.A."/>
            <person name="Dawrs S.N."/>
            <person name="Norton G.J."/>
            <person name="Virdi R."/>
            <person name="Crooks J.L."/>
            <person name="Chan E.D."/>
            <person name="Honda J.R."/>
            <person name="Strong M."/>
        </authorList>
    </citation>
    <scope>NUCLEOTIDE SEQUENCE [LARGE SCALE GENOMIC DNA]</scope>
    <source>
        <strain evidence="2 3">NJH_HI04-1</strain>
    </source>
</reference>
<gene>
    <name evidence="2" type="ORF">PUR29_30885</name>
</gene>
<evidence type="ECO:0000256" key="1">
    <source>
        <dbReference type="SAM" id="SignalP"/>
    </source>
</evidence>
<accession>A0ABV0A254</accession>
<feature type="chain" id="PRO_5046513557" evidence="1">
    <location>
        <begin position="24"/>
        <end position="146"/>
    </location>
</feature>
<comment type="caution">
    <text evidence="2">The sequence shown here is derived from an EMBL/GenBank/DDBJ whole genome shotgun (WGS) entry which is preliminary data.</text>
</comment>
<dbReference type="Proteomes" id="UP001407347">
    <property type="component" value="Unassembled WGS sequence"/>
</dbReference>
<evidence type="ECO:0000313" key="3">
    <source>
        <dbReference type="Proteomes" id="UP001407347"/>
    </source>
</evidence>
<feature type="signal peptide" evidence="1">
    <location>
        <begin position="1"/>
        <end position="23"/>
    </location>
</feature>
<dbReference type="EMBL" id="JAQYXP010000004">
    <property type="protein sequence ID" value="MEN3237883.1"/>
    <property type="molecule type" value="Genomic_DNA"/>
</dbReference>
<sequence length="146" mass="14586">MSARPAAARSALRLALLLVALLAACTPGRPVPVAEIEAFIGVPLPPGHRGLRSADEAGIDRLMRLTFDAPEAEAAAFAARLVPGGLTPGGGAGITLLGSGFDGWLTALPEGAAGGEALVAGRHAGKVVVAPAGPGLRRVWVAVFTL</sequence>
<organism evidence="2 3">
    <name type="scientific">Methylobacterium ajmalii</name>
    <dbReference type="NCBI Taxonomy" id="2738439"/>
    <lineage>
        <taxon>Bacteria</taxon>
        <taxon>Pseudomonadati</taxon>
        <taxon>Pseudomonadota</taxon>
        <taxon>Alphaproteobacteria</taxon>
        <taxon>Hyphomicrobiales</taxon>
        <taxon>Methylobacteriaceae</taxon>
        <taxon>Methylobacterium</taxon>
    </lineage>
</organism>
<proteinExistence type="predicted"/>
<dbReference type="PROSITE" id="PS51257">
    <property type="entry name" value="PROKAR_LIPOPROTEIN"/>
    <property type="match status" value="1"/>
</dbReference>